<evidence type="ECO:0000313" key="2">
    <source>
        <dbReference type="Proteomes" id="UP001138768"/>
    </source>
</evidence>
<keyword evidence="2" id="KW-1185">Reference proteome</keyword>
<gene>
    <name evidence="1" type="ORF">CKO42_21110</name>
</gene>
<dbReference type="RefSeq" id="WP_200248430.1">
    <property type="nucleotide sequence ID" value="NZ_NRRY01000051.1"/>
</dbReference>
<reference evidence="1 2" key="1">
    <citation type="journal article" date="2020" name="Microorganisms">
        <title>Osmotic Adaptation and Compatible Solute Biosynthesis of Phototrophic Bacteria as Revealed from Genome Analyses.</title>
        <authorList>
            <person name="Imhoff J.F."/>
            <person name="Rahn T."/>
            <person name="Kunzel S."/>
            <person name="Keller A."/>
            <person name="Neulinger S.C."/>
        </authorList>
    </citation>
    <scope>NUCLEOTIDE SEQUENCE [LARGE SCALE GENOMIC DNA]</scope>
    <source>
        <strain evidence="1 2">DSM 25653</strain>
    </source>
</reference>
<dbReference type="InterPro" id="IPR045397">
    <property type="entry name" value="TumE-like"/>
</dbReference>
<accession>A0A9X1B669</accession>
<protein>
    <submittedName>
        <fullName evidence="1">Uncharacterized protein</fullName>
    </submittedName>
</protein>
<name>A0A9X1B669_9GAMM</name>
<dbReference type="Proteomes" id="UP001138768">
    <property type="component" value="Unassembled WGS sequence"/>
</dbReference>
<comment type="caution">
    <text evidence="1">The sequence shown here is derived from an EMBL/GenBank/DDBJ whole genome shotgun (WGS) entry which is preliminary data.</text>
</comment>
<evidence type="ECO:0000313" key="1">
    <source>
        <dbReference type="EMBL" id="MBK1620879.1"/>
    </source>
</evidence>
<sequence length="100" mass="11523">MTAQRLIHFKKRIADNLVKEVKVWRLPQPLAGSAHPYKYSLALIAQGRCVLRYDNEQGKGDHRHAGELEMPLAWRGLDALLADFDLDIQRWRQTNGNTDD</sequence>
<dbReference type="AlphaFoldDB" id="A0A9X1B669"/>
<proteinExistence type="predicted"/>
<dbReference type="EMBL" id="NRRY01000051">
    <property type="protein sequence ID" value="MBK1620879.1"/>
    <property type="molecule type" value="Genomic_DNA"/>
</dbReference>
<dbReference type="Pfam" id="PF20126">
    <property type="entry name" value="TumE"/>
    <property type="match status" value="1"/>
</dbReference>
<organism evidence="1 2">
    <name type="scientific">Lamprobacter modestohalophilus</name>
    <dbReference type="NCBI Taxonomy" id="1064514"/>
    <lineage>
        <taxon>Bacteria</taxon>
        <taxon>Pseudomonadati</taxon>
        <taxon>Pseudomonadota</taxon>
        <taxon>Gammaproteobacteria</taxon>
        <taxon>Chromatiales</taxon>
        <taxon>Chromatiaceae</taxon>
        <taxon>Lamprobacter</taxon>
    </lineage>
</organism>